<evidence type="ECO:0000256" key="5">
    <source>
        <dbReference type="ARBA" id="ARBA00022989"/>
    </source>
</evidence>
<evidence type="ECO:0000313" key="9">
    <source>
        <dbReference type="EMBL" id="WAR31769.1"/>
    </source>
</evidence>
<feature type="transmembrane region" description="Helical" evidence="7">
    <location>
        <begin position="93"/>
        <end position="112"/>
    </location>
</feature>
<keyword evidence="6 7" id="KW-0472">Membrane</keyword>
<dbReference type="EMBL" id="CP111028">
    <property type="protein sequence ID" value="WAR31769.1"/>
    <property type="molecule type" value="Genomic_DNA"/>
</dbReference>
<protein>
    <submittedName>
        <fullName evidence="9">SDCS-like protein</fullName>
    </submittedName>
</protein>
<feature type="transmembrane region" description="Helical" evidence="7">
    <location>
        <begin position="340"/>
        <end position="373"/>
    </location>
</feature>
<keyword evidence="10" id="KW-1185">Reference proteome</keyword>
<accession>A0ABY7GDZ2</accession>
<feature type="transmembrane region" description="Helical" evidence="7">
    <location>
        <begin position="162"/>
        <end position="183"/>
    </location>
</feature>
<dbReference type="Proteomes" id="UP001164746">
    <property type="component" value="Chromosome 17"/>
</dbReference>
<feature type="transmembrane region" description="Helical" evidence="7">
    <location>
        <begin position="37"/>
        <end position="56"/>
    </location>
</feature>
<evidence type="ECO:0000256" key="6">
    <source>
        <dbReference type="ARBA" id="ARBA00023136"/>
    </source>
</evidence>
<evidence type="ECO:0000256" key="7">
    <source>
        <dbReference type="SAM" id="Phobius"/>
    </source>
</evidence>
<evidence type="ECO:0000256" key="3">
    <source>
        <dbReference type="ARBA" id="ARBA00022448"/>
    </source>
</evidence>
<keyword evidence="4 7" id="KW-0812">Transmembrane</keyword>
<feature type="transmembrane region" description="Helical" evidence="7">
    <location>
        <begin position="297"/>
        <end position="320"/>
    </location>
</feature>
<feature type="transmembrane region" description="Helical" evidence="7">
    <location>
        <begin position="12"/>
        <end position="31"/>
    </location>
</feature>
<evidence type="ECO:0000256" key="1">
    <source>
        <dbReference type="ARBA" id="ARBA00004141"/>
    </source>
</evidence>
<organism evidence="9 10">
    <name type="scientific">Mya arenaria</name>
    <name type="common">Soft-shell clam</name>
    <dbReference type="NCBI Taxonomy" id="6604"/>
    <lineage>
        <taxon>Eukaryota</taxon>
        <taxon>Metazoa</taxon>
        <taxon>Spiralia</taxon>
        <taxon>Lophotrochozoa</taxon>
        <taxon>Mollusca</taxon>
        <taxon>Bivalvia</taxon>
        <taxon>Autobranchia</taxon>
        <taxon>Heteroconchia</taxon>
        <taxon>Euheterodonta</taxon>
        <taxon>Imparidentia</taxon>
        <taxon>Neoheterodontei</taxon>
        <taxon>Myida</taxon>
        <taxon>Myoidea</taxon>
        <taxon>Myidae</taxon>
        <taxon>Mya</taxon>
    </lineage>
</organism>
<proteinExistence type="inferred from homology"/>
<feature type="transmembrane region" description="Helical" evidence="7">
    <location>
        <begin position="259"/>
        <end position="285"/>
    </location>
</feature>
<feature type="transmembrane region" description="Helical" evidence="7">
    <location>
        <begin position="385"/>
        <end position="403"/>
    </location>
</feature>
<keyword evidence="5 7" id="KW-1133">Transmembrane helix</keyword>
<gene>
    <name evidence="9" type="ORF">MAR_034311</name>
</gene>
<dbReference type="PANTHER" id="PTHR10283:SF82">
    <property type="entry name" value="SOLUTE CARRIER FAMILY 13 MEMBER 2"/>
    <property type="match status" value="1"/>
</dbReference>
<feature type="transmembrane region" description="Helical" evidence="7">
    <location>
        <begin position="68"/>
        <end position="87"/>
    </location>
</feature>
<dbReference type="PANTHER" id="PTHR10283">
    <property type="entry name" value="SOLUTE CARRIER FAMILY 13 MEMBER"/>
    <property type="match status" value="1"/>
</dbReference>
<keyword evidence="3" id="KW-0813">Transport</keyword>
<comment type="similarity">
    <text evidence="2">Belongs to the SLC13A/DASS transporter (TC 2.A.47) family. NADC subfamily.</text>
</comment>
<reference evidence="9" key="1">
    <citation type="submission" date="2022-11" db="EMBL/GenBank/DDBJ databases">
        <title>Centuries of genome instability and evolution in soft-shell clam transmissible cancer (bioRxiv).</title>
        <authorList>
            <person name="Hart S.F.M."/>
            <person name="Yonemitsu M.A."/>
            <person name="Giersch R.M."/>
            <person name="Beal B.F."/>
            <person name="Arriagada G."/>
            <person name="Davis B.W."/>
            <person name="Ostrander E.A."/>
            <person name="Goff S.P."/>
            <person name="Metzger M.J."/>
        </authorList>
    </citation>
    <scope>NUCLEOTIDE SEQUENCE</scope>
    <source>
        <strain evidence="9">MELC-2E11</strain>
        <tissue evidence="9">Siphon/mantle</tissue>
    </source>
</reference>
<evidence type="ECO:0000259" key="8">
    <source>
        <dbReference type="Pfam" id="PF03600"/>
    </source>
</evidence>
<name>A0ABY7GDZ2_MYAAR</name>
<feature type="domain" description="Citrate transporter-like" evidence="8">
    <location>
        <begin position="3"/>
        <end position="198"/>
    </location>
</feature>
<dbReference type="Pfam" id="PF03600">
    <property type="entry name" value="CitMHS"/>
    <property type="match status" value="1"/>
</dbReference>
<evidence type="ECO:0000256" key="4">
    <source>
        <dbReference type="ARBA" id="ARBA00022692"/>
    </source>
</evidence>
<comment type="subcellular location">
    <subcellularLocation>
        <location evidence="1">Membrane</location>
        <topology evidence="1">Multi-pass membrane protein</topology>
    </subcellularLocation>
</comment>
<evidence type="ECO:0000256" key="2">
    <source>
        <dbReference type="ARBA" id="ARBA00006772"/>
    </source>
</evidence>
<dbReference type="InterPro" id="IPR001898">
    <property type="entry name" value="SLC13A/DASS"/>
</dbReference>
<evidence type="ECO:0000313" key="10">
    <source>
        <dbReference type="Proteomes" id="UP001164746"/>
    </source>
</evidence>
<dbReference type="InterPro" id="IPR004680">
    <property type="entry name" value="Cit_transptr-like_dom"/>
</dbReference>
<dbReference type="Pfam" id="PF00939">
    <property type="entry name" value="Na_sulph_symp"/>
    <property type="match status" value="1"/>
</dbReference>
<sequence>MAVMWLTEAIPIPVTSLFPVFLFPMVGVAPARAISSAYFSDISMLLLGGLLIALALEETRLHYRISLYVLVLVGAQPMMLMLGAMVSTWLLSFWINNTSATAMMIPIILAVCESVREVRAQSVEESESKTLVTYEVEMRDVTENIESHTVFKDKTAEKEYKALAKALCFCVAYGAFCGGMATITGTPPNLVLKDVVDKYESLELLQYFTTFDFNFCFKKMDPDTKAAINAAIKKRAKSLGSPSYTPILKWQMVTKRLPWGVLILVGGGFAMARASQLSGLSVWIGNLFRDFARQDPTVMMFVILIVVGFTTEVMSNPATAQLYLPILRDMSVSIGINPLYLMIAATTACSFSFMLPTAAPPTAIVFATGYISIPDMAMAGFPMKLIGIAMSMLAVNTWGTWIFELDKLQDFLKTDNNTAFANSSISLLSNVTNTSSLVHLNESVLN</sequence>